<reference evidence="12 13" key="1">
    <citation type="submission" date="2018-03" db="EMBL/GenBank/DDBJ databases">
        <title>Comparative genomics illustrates the genes involved in a hyperalkaliphilic mechanisms of Serpentinomonas isolated from highly-alkaline calcium-rich serpentinized springs.</title>
        <authorList>
            <person name="Suzuki S."/>
            <person name="Ishii S."/>
            <person name="Walworth N."/>
            <person name="Bird L."/>
            <person name="Kuenen J.G."/>
            <person name="Nealson K.H."/>
        </authorList>
    </citation>
    <scope>NUCLEOTIDE SEQUENCE [LARGE SCALE GENOMIC DNA]</scope>
    <source>
        <strain evidence="12 13">P1</strain>
    </source>
</reference>
<dbReference type="InterPro" id="IPR000073">
    <property type="entry name" value="AB_hydrolase_1"/>
</dbReference>
<evidence type="ECO:0000313" key="13">
    <source>
        <dbReference type="Proteomes" id="UP000238589"/>
    </source>
</evidence>
<evidence type="ECO:0000256" key="7">
    <source>
        <dbReference type="ARBA" id="ARBA00022490"/>
    </source>
</evidence>
<dbReference type="InterPro" id="IPR002410">
    <property type="entry name" value="Peptidase_S33"/>
</dbReference>
<gene>
    <name evidence="12" type="ORF">C6P64_16465</name>
</gene>
<protein>
    <recommendedName>
        <fullName evidence="5">Proline iminopeptidase</fullName>
        <ecNumber evidence="4">3.4.11.5</ecNumber>
    </recommendedName>
    <alternativeName>
        <fullName evidence="10">Prolyl aminopeptidase</fullName>
    </alternativeName>
</protein>
<dbReference type="Proteomes" id="UP000238589">
    <property type="component" value="Unassembled WGS sequence"/>
</dbReference>
<evidence type="ECO:0000259" key="11">
    <source>
        <dbReference type="Pfam" id="PF00561"/>
    </source>
</evidence>
<evidence type="ECO:0000256" key="10">
    <source>
        <dbReference type="ARBA" id="ARBA00029605"/>
    </source>
</evidence>
<evidence type="ECO:0000256" key="9">
    <source>
        <dbReference type="ARBA" id="ARBA00022801"/>
    </source>
</evidence>
<keyword evidence="8" id="KW-0645">Protease</keyword>
<comment type="subcellular location">
    <subcellularLocation>
        <location evidence="2">Cytoplasm</location>
    </subcellularLocation>
</comment>
<dbReference type="PANTHER" id="PTHR43722:SF1">
    <property type="entry name" value="PROLINE IMINOPEPTIDASE"/>
    <property type="match status" value="1"/>
</dbReference>
<comment type="caution">
    <text evidence="12">The sequence shown here is derived from an EMBL/GenBank/DDBJ whole genome shotgun (WGS) entry which is preliminary data.</text>
</comment>
<dbReference type="Gene3D" id="3.40.50.1820">
    <property type="entry name" value="alpha/beta hydrolase"/>
    <property type="match status" value="1"/>
</dbReference>
<dbReference type="AlphaFoldDB" id="A0A2S9K0R7"/>
<dbReference type="GO" id="GO:0004177">
    <property type="term" value="F:aminopeptidase activity"/>
    <property type="evidence" value="ECO:0007669"/>
    <property type="project" value="UniProtKB-KW"/>
</dbReference>
<comment type="catalytic activity">
    <reaction evidence="1">
        <text>Release of N-terminal proline from a peptide.</text>
        <dbReference type="EC" id="3.4.11.5"/>
    </reaction>
</comment>
<evidence type="ECO:0000256" key="2">
    <source>
        <dbReference type="ARBA" id="ARBA00004496"/>
    </source>
</evidence>
<dbReference type="Pfam" id="PF00561">
    <property type="entry name" value="Abhydrolase_1"/>
    <property type="match status" value="1"/>
</dbReference>
<dbReference type="EMBL" id="PVLQ01000102">
    <property type="protein sequence ID" value="PRD64050.1"/>
    <property type="molecule type" value="Genomic_DNA"/>
</dbReference>
<keyword evidence="9" id="KW-0378">Hydrolase</keyword>
<evidence type="ECO:0000256" key="4">
    <source>
        <dbReference type="ARBA" id="ARBA00012568"/>
    </source>
</evidence>
<comment type="similarity">
    <text evidence="3">Belongs to the peptidase S33 family.</text>
</comment>
<dbReference type="EC" id="3.4.11.5" evidence="4"/>
<dbReference type="OrthoDB" id="9796770at2"/>
<evidence type="ECO:0000313" key="12">
    <source>
        <dbReference type="EMBL" id="PRD64050.1"/>
    </source>
</evidence>
<dbReference type="PRINTS" id="PR00793">
    <property type="entry name" value="PROAMNOPTASE"/>
</dbReference>
<dbReference type="InterPro" id="IPR005944">
    <property type="entry name" value="Pro_iminopeptidase"/>
</dbReference>
<keyword evidence="13" id="KW-1185">Reference proteome</keyword>
<proteinExistence type="inferred from homology"/>
<dbReference type="PANTHER" id="PTHR43722">
    <property type="entry name" value="PROLINE IMINOPEPTIDASE"/>
    <property type="match status" value="1"/>
</dbReference>
<evidence type="ECO:0000256" key="8">
    <source>
        <dbReference type="ARBA" id="ARBA00022670"/>
    </source>
</evidence>
<evidence type="ECO:0000256" key="3">
    <source>
        <dbReference type="ARBA" id="ARBA00010088"/>
    </source>
</evidence>
<dbReference type="InterPro" id="IPR029058">
    <property type="entry name" value="AB_hydrolase_fold"/>
</dbReference>
<dbReference type="GO" id="GO:0005737">
    <property type="term" value="C:cytoplasm"/>
    <property type="evidence" value="ECO:0007669"/>
    <property type="project" value="UniProtKB-SubCell"/>
</dbReference>
<evidence type="ECO:0000256" key="5">
    <source>
        <dbReference type="ARBA" id="ARBA00021843"/>
    </source>
</evidence>
<sequence length="380" mass="41777">MSQLACRRCLRYSLPPRSNNDANRTPSMTRVYPDELSRLALAGGQSLAFHQLGQPGRRAWLALHGGPGSGAGPALWQGFELPACQLLAPDQRGSGASRPAGSRRGQGLPQLIADLERLRQAQGLASWSVLGGSWGATLALMYAARQPQAVEALVLRGSFKGSRREVIRLLRRFWPRSGPALPPARGAGSGVRLRHCRPAQADAVLQQLSQLFRNGTVAPRTSRIAQAWQTMEQAAALHGARRAWLGATAVDERRELRRHWQAMGPARLQRRLERPEALPARAQKKLWQKYRIQSHLLARRCGLRPGDWERALQTVAMHGIATTWIHGRHDPVCPPGNSLQSHRRLTELAPGGSQLRLTRAGHLGHEPGNLQAIRAAVRHG</sequence>
<dbReference type="GO" id="GO:0006508">
    <property type="term" value="P:proteolysis"/>
    <property type="evidence" value="ECO:0007669"/>
    <property type="project" value="UniProtKB-KW"/>
</dbReference>
<keyword evidence="7" id="KW-0963">Cytoplasm</keyword>
<evidence type="ECO:0000256" key="1">
    <source>
        <dbReference type="ARBA" id="ARBA00001585"/>
    </source>
</evidence>
<organism evidence="12 13">
    <name type="scientific">Malikia granosa</name>
    <dbReference type="NCBI Taxonomy" id="263067"/>
    <lineage>
        <taxon>Bacteria</taxon>
        <taxon>Pseudomonadati</taxon>
        <taxon>Pseudomonadota</taxon>
        <taxon>Betaproteobacteria</taxon>
        <taxon>Burkholderiales</taxon>
        <taxon>Comamonadaceae</taxon>
        <taxon>Malikia</taxon>
    </lineage>
</organism>
<keyword evidence="6" id="KW-0031">Aminopeptidase</keyword>
<feature type="domain" description="AB hydrolase-1" evidence="11">
    <location>
        <begin position="63"/>
        <end position="365"/>
    </location>
</feature>
<accession>A0A2S9K0R7</accession>
<name>A0A2S9K0R7_9BURK</name>
<evidence type="ECO:0000256" key="6">
    <source>
        <dbReference type="ARBA" id="ARBA00022438"/>
    </source>
</evidence>
<dbReference type="SUPFAM" id="SSF53474">
    <property type="entry name" value="alpha/beta-Hydrolases"/>
    <property type="match status" value="1"/>
</dbReference>